<feature type="region of interest" description="Disordered" evidence="1">
    <location>
        <begin position="47"/>
        <end position="68"/>
    </location>
</feature>
<reference evidence="2" key="1">
    <citation type="journal article" date="2014" name="Front. Microbiol.">
        <title>High frequency of phylogenetically diverse reductive dehalogenase-homologous genes in deep subseafloor sedimentary metagenomes.</title>
        <authorList>
            <person name="Kawai M."/>
            <person name="Futagami T."/>
            <person name="Toyoda A."/>
            <person name="Takaki Y."/>
            <person name="Nishi S."/>
            <person name="Hori S."/>
            <person name="Arai W."/>
            <person name="Tsubouchi T."/>
            <person name="Morono Y."/>
            <person name="Uchiyama I."/>
            <person name="Ito T."/>
            <person name="Fujiyama A."/>
            <person name="Inagaki F."/>
            <person name="Takami H."/>
        </authorList>
    </citation>
    <scope>NUCLEOTIDE SEQUENCE</scope>
    <source>
        <strain evidence="2">Expedition CK06-06</strain>
    </source>
</reference>
<proteinExistence type="predicted"/>
<evidence type="ECO:0008006" key="3">
    <source>
        <dbReference type="Google" id="ProtNLM"/>
    </source>
</evidence>
<dbReference type="EMBL" id="BARS01056164">
    <property type="protein sequence ID" value="GAG51995.1"/>
    <property type="molecule type" value="Genomic_DNA"/>
</dbReference>
<evidence type="ECO:0000313" key="2">
    <source>
        <dbReference type="EMBL" id="GAG51995.1"/>
    </source>
</evidence>
<feature type="non-terminal residue" evidence="2">
    <location>
        <position position="187"/>
    </location>
</feature>
<dbReference type="SUPFAM" id="SSF141072">
    <property type="entry name" value="CalX-like"/>
    <property type="match status" value="1"/>
</dbReference>
<feature type="non-terminal residue" evidence="2">
    <location>
        <position position="1"/>
    </location>
</feature>
<protein>
    <recommendedName>
        <fullName evidence="3">Calx-beta domain-containing protein</fullName>
    </recommendedName>
</protein>
<dbReference type="AlphaFoldDB" id="X0Y8A3"/>
<name>X0Y8A3_9ZZZZ</name>
<gene>
    <name evidence="2" type="ORF">S01H1_82791</name>
</gene>
<comment type="caution">
    <text evidence="2">The sequence shown here is derived from an EMBL/GenBank/DDBJ whole genome shotgun (WGS) entry which is preliminary data.</text>
</comment>
<dbReference type="Gene3D" id="2.60.40.2030">
    <property type="match status" value="1"/>
</dbReference>
<dbReference type="InterPro" id="IPR038081">
    <property type="entry name" value="CalX-like_sf"/>
</dbReference>
<accession>X0Y8A3</accession>
<organism evidence="2">
    <name type="scientific">marine sediment metagenome</name>
    <dbReference type="NCBI Taxonomy" id="412755"/>
    <lineage>
        <taxon>unclassified sequences</taxon>
        <taxon>metagenomes</taxon>
        <taxon>ecological metagenomes</taxon>
    </lineage>
</organism>
<evidence type="ECO:0000256" key="1">
    <source>
        <dbReference type="SAM" id="MobiDB-lite"/>
    </source>
</evidence>
<sequence length="187" mass="19404">PWDGALADGGERIRLSFPGQPEWTDPPAGEPVPYIPYVLAEKITYNDKAPWPTTPDGDGPSLERIDTDDYGNDVANWGASPLAGGTPGWANGAAPPNVTVDIEAGDPDAAEQARDPGTFTVTRTGGTANPLIVYYGTSGTAVGADYEPALPGWVEVPAGLASATIEITPLDDADAEPEETLVMTLKG</sequence>
<feature type="region of interest" description="Disordered" evidence="1">
    <location>
        <begin position="1"/>
        <end position="30"/>
    </location>
</feature>